<dbReference type="EMBL" id="JACEFO010002497">
    <property type="protein sequence ID" value="KAF8657450.1"/>
    <property type="molecule type" value="Genomic_DNA"/>
</dbReference>
<keyword evidence="2" id="KW-1185">Reference proteome</keyword>
<accession>A0A835AH92</accession>
<dbReference type="AlphaFoldDB" id="A0A835AH92"/>
<dbReference type="PANTHER" id="PTHR36766:SF30">
    <property type="entry name" value="TIR-NBS TYPE DISEASE RESISTANCE PROTEIN-RELATED"/>
    <property type="match status" value="1"/>
</dbReference>
<dbReference type="Gene3D" id="3.80.10.10">
    <property type="entry name" value="Ribonuclease Inhibitor"/>
    <property type="match status" value="1"/>
</dbReference>
<dbReference type="PANTHER" id="PTHR36766">
    <property type="entry name" value="PLANT BROAD-SPECTRUM MILDEW RESISTANCE PROTEIN RPW8"/>
    <property type="match status" value="1"/>
</dbReference>
<sequence length="134" mass="14930">MSVEVANLPPSIKTLEIRWCSNLRSLSGQLDALQTLWIDLCIKLKSLESCLGSLPSLEALYLNDCNGLESLPNGPQAYSSLRDLTIKNCPGIKLLPPSLQQRLDHLKKKNLDGCYEGNLQLFSISFNKIDQELD</sequence>
<name>A0A835AH92_9POAL</name>
<dbReference type="Proteomes" id="UP000636709">
    <property type="component" value="Unassembled WGS sequence"/>
</dbReference>
<evidence type="ECO:0000313" key="1">
    <source>
        <dbReference type="EMBL" id="KAF8657450.1"/>
    </source>
</evidence>
<reference evidence="1" key="1">
    <citation type="submission" date="2020-07" db="EMBL/GenBank/DDBJ databases">
        <title>Genome sequence and genetic diversity analysis of an under-domesticated orphan crop, white fonio (Digitaria exilis).</title>
        <authorList>
            <person name="Bennetzen J.L."/>
            <person name="Chen S."/>
            <person name="Ma X."/>
            <person name="Wang X."/>
            <person name="Yssel A.E.J."/>
            <person name="Chaluvadi S.R."/>
            <person name="Johnson M."/>
            <person name="Gangashetty P."/>
            <person name="Hamidou F."/>
            <person name="Sanogo M.D."/>
            <person name="Zwaenepoel A."/>
            <person name="Wallace J."/>
            <person name="Van De Peer Y."/>
            <person name="Van Deynze A."/>
        </authorList>
    </citation>
    <scope>NUCLEOTIDE SEQUENCE</scope>
    <source>
        <tissue evidence="1">Leaves</tissue>
    </source>
</reference>
<comment type="caution">
    <text evidence="1">The sequence shown here is derived from an EMBL/GenBank/DDBJ whole genome shotgun (WGS) entry which is preliminary data.</text>
</comment>
<evidence type="ECO:0000313" key="2">
    <source>
        <dbReference type="Proteomes" id="UP000636709"/>
    </source>
</evidence>
<proteinExistence type="predicted"/>
<dbReference type="InterPro" id="IPR032675">
    <property type="entry name" value="LRR_dom_sf"/>
</dbReference>
<gene>
    <name evidence="1" type="ORF">HU200_060010</name>
</gene>
<protein>
    <submittedName>
        <fullName evidence="1">Uncharacterized protein</fullName>
    </submittedName>
</protein>
<dbReference type="SUPFAM" id="SSF52047">
    <property type="entry name" value="RNI-like"/>
    <property type="match status" value="1"/>
</dbReference>
<organism evidence="1 2">
    <name type="scientific">Digitaria exilis</name>
    <dbReference type="NCBI Taxonomy" id="1010633"/>
    <lineage>
        <taxon>Eukaryota</taxon>
        <taxon>Viridiplantae</taxon>
        <taxon>Streptophyta</taxon>
        <taxon>Embryophyta</taxon>
        <taxon>Tracheophyta</taxon>
        <taxon>Spermatophyta</taxon>
        <taxon>Magnoliopsida</taxon>
        <taxon>Liliopsida</taxon>
        <taxon>Poales</taxon>
        <taxon>Poaceae</taxon>
        <taxon>PACMAD clade</taxon>
        <taxon>Panicoideae</taxon>
        <taxon>Panicodae</taxon>
        <taxon>Paniceae</taxon>
        <taxon>Anthephorinae</taxon>
        <taxon>Digitaria</taxon>
    </lineage>
</organism>
<dbReference type="OrthoDB" id="683932at2759"/>